<feature type="transmembrane region" description="Helical" evidence="5">
    <location>
        <begin position="83"/>
        <end position="101"/>
    </location>
</feature>
<protein>
    <recommendedName>
        <fullName evidence="7">DUF4870 domain-containing protein</fullName>
    </recommendedName>
</protein>
<comment type="subcellular location">
    <subcellularLocation>
        <location evidence="1">Membrane</location>
        <topology evidence="1">Multi-pass membrane protein</topology>
    </subcellularLocation>
</comment>
<feature type="transmembrane region" description="Helical" evidence="5">
    <location>
        <begin position="12"/>
        <end position="37"/>
    </location>
</feature>
<reference evidence="6" key="1">
    <citation type="submission" date="2019-08" db="EMBL/GenBank/DDBJ databases">
        <authorList>
            <person name="Kucharzyk K."/>
            <person name="Murdoch R.W."/>
            <person name="Higgins S."/>
            <person name="Loffler F."/>
        </authorList>
    </citation>
    <scope>NUCLEOTIDE SEQUENCE</scope>
</reference>
<keyword evidence="3 5" id="KW-1133">Transmembrane helix</keyword>
<evidence type="ECO:0008006" key="7">
    <source>
        <dbReference type="Google" id="ProtNLM"/>
    </source>
</evidence>
<dbReference type="EMBL" id="VSSQ01075783">
    <property type="protein sequence ID" value="MPN26305.1"/>
    <property type="molecule type" value="Genomic_DNA"/>
</dbReference>
<sequence>MILDEVSGEQKLLAIVAHTAYFLGGIGFILAPLIILLLKKEDPFVYQHAKQALVAHLALLVTSLAVSLLCTILIGILLVPILIILWIALVITSLIAAIHALDGKPYHYPFIQALINKL</sequence>
<feature type="transmembrane region" description="Helical" evidence="5">
    <location>
        <begin position="57"/>
        <end position="77"/>
    </location>
</feature>
<proteinExistence type="predicted"/>
<accession>A0A645GHZ4</accession>
<dbReference type="Pfam" id="PF09685">
    <property type="entry name" value="MamF_MmsF"/>
    <property type="match status" value="1"/>
</dbReference>
<dbReference type="InterPro" id="IPR019109">
    <property type="entry name" value="MamF_MmsF"/>
</dbReference>
<evidence type="ECO:0000256" key="2">
    <source>
        <dbReference type="ARBA" id="ARBA00022692"/>
    </source>
</evidence>
<organism evidence="6">
    <name type="scientific">bioreactor metagenome</name>
    <dbReference type="NCBI Taxonomy" id="1076179"/>
    <lineage>
        <taxon>unclassified sequences</taxon>
        <taxon>metagenomes</taxon>
        <taxon>ecological metagenomes</taxon>
    </lineage>
</organism>
<evidence type="ECO:0000256" key="4">
    <source>
        <dbReference type="ARBA" id="ARBA00023136"/>
    </source>
</evidence>
<gene>
    <name evidence="6" type="ORF">SDC9_173729</name>
</gene>
<evidence type="ECO:0000256" key="5">
    <source>
        <dbReference type="SAM" id="Phobius"/>
    </source>
</evidence>
<dbReference type="AlphaFoldDB" id="A0A645GHZ4"/>
<comment type="caution">
    <text evidence="6">The sequence shown here is derived from an EMBL/GenBank/DDBJ whole genome shotgun (WGS) entry which is preliminary data.</text>
</comment>
<evidence type="ECO:0000256" key="3">
    <source>
        <dbReference type="ARBA" id="ARBA00022989"/>
    </source>
</evidence>
<evidence type="ECO:0000256" key="1">
    <source>
        <dbReference type="ARBA" id="ARBA00004141"/>
    </source>
</evidence>
<keyword evidence="4 5" id="KW-0472">Membrane</keyword>
<evidence type="ECO:0000313" key="6">
    <source>
        <dbReference type="EMBL" id="MPN26305.1"/>
    </source>
</evidence>
<name>A0A645GHZ4_9ZZZZ</name>
<keyword evidence="2 5" id="KW-0812">Transmembrane</keyword>